<reference evidence="2" key="1">
    <citation type="submission" date="2021-05" db="EMBL/GenBank/DDBJ databases">
        <authorList>
            <person name="Alioto T."/>
            <person name="Alioto T."/>
            <person name="Gomez Garrido J."/>
        </authorList>
    </citation>
    <scope>NUCLEOTIDE SEQUENCE</scope>
</reference>
<keyword evidence="1" id="KW-1133">Transmembrane helix</keyword>
<dbReference type="EMBL" id="HBUF01454060">
    <property type="protein sequence ID" value="CAG6743798.1"/>
    <property type="molecule type" value="Transcribed_RNA"/>
</dbReference>
<name>A0A8D8ZA06_9HEMI</name>
<feature type="transmembrane region" description="Helical" evidence="1">
    <location>
        <begin position="64"/>
        <end position="86"/>
    </location>
</feature>
<keyword evidence="1" id="KW-0812">Transmembrane</keyword>
<accession>A0A8D8ZA06</accession>
<evidence type="ECO:0000313" key="2">
    <source>
        <dbReference type="EMBL" id="CAG6743798.1"/>
    </source>
</evidence>
<keyword evidence="1" id="KW-0472">Membrane</keyword>
<proteinExistence type="predicted"/>
<organism evidence="2">
    <name type="scientific">Cacopsylla melanoneura</name>
    <dbReference type="NCBI Taxonomy" id="428564"/>
    <lineage>
        <taxon>Eukaryota</taxon>
        <taxon>Metazoa</taxon>
        <taxon>Ecdysozoa</taxon>
        <taxon>Arthropoda</taxon>
        <taxon>Hexapoda</taxon>
        <taxon>Insecta</taxon>
        <taxon>Pterygota</taxon>
        <taxon>Neoptera</taxon>
        <taxon>Paraneoptera</taxon>
        <taxon>Hemiptera</taxon>
        <taxon>Sternorrhyncha</taxon>
        <taxon>Psylloidea</taxon>
        <taxon>Psyllidae</taxon>
        <taxon>Psyllinae</taxon>
        <taxon>Cacopsylla</taxon>
    </lineage>
</organism>
<dbReference type="AlphaFoldDB" id="A0A8D8ZA06"/>
<sequence length="129" mass="15302">MLETWSYNKVGRKYPILRLYTKVMLPMEGLENPLRPCLHCLHSTYSTYIGTIWQPIIHRIIPRYLLYVSLTQLIPTLYPYMIQYIIMSSYNQELEGKVFFFKTRGKFHHSISGIPSLDVDQMNVNNKIK</sequence>
<evidence type="ECO:0000256" key="1">
    <source>
        <dbReference type="SAM" id="Phobius"/>
    </source>
</evidence>
<protein>
    <submittedName>
        <fullName evidence="2">Uncharacterized protein</fullName>
    </submittedName>
</protein>